<feature type="compositionally biased region" description="Polar residues" evidence="1">
    <location>
        <begin position="62"/>
        <end position="72"/>
    </location>
</feature>
<dbReference type="EMBL" id="CP093348">
    <property type="protein sequence ID" value="WOH06609.1"/>
    <property type="molecule type" value="Genomic_DNA"/>
</dbReference>
<dbReference type="Proteomes" id="UP000077755">
    <property type="component" value="Chromosome 6"/>
</dbReference>
<evidence type="ECO:0000313" key="3">
    <source>
        <dbReference type="Proteomes" id="UP000077755"/>
    </source>
</evidence>
<protein>
    <submittedName>
        <fullName evidence="2">Uncharacterized protein</fullName>
    </submittedName>
</protein>
<feature type="region of interest" description="Disordered" evidence="1">
    <location>
        <begin position="34"/>
        <end position="72"/>
    </location>
</feature>
<gene>
    <name evidence="2" type="ORF">DCAR_0626037</name>
</gene>
<evidence type="ECO:0000313" key="2">
    <source>
        <dbReference type="EMBL" id="WOH06609.1"/>
    </source>
</evidence>
<feature type="region of interest" description="Disordered" evidence="1">
    <location>
        <begin position="95"/>
        <end position="114"/>
    </location>
</feature>
<dbReference type="PANTHER" id="PTHR37258">
    <property type="entry name" value="FANTOM PROTEIN"/>
    <property type="match status" value="1"/>
</dbReference>
<name>A0AAF0XGY7_DAUCS</name>
<proteinExistence type="predicted"/>
<dbReference type="AlphaFoldDB" id="A0AAF0XGY7"/>
<organism evidence="2 3">
    <name type="scientific">Daucus carota subsp. sativus</name>
    <name type="common">Carrot</name>
    <dbReference type="NCBI Taxonomy" id="79200"/>
    <lineage>
        <taxon>Eukaryota</taxon>
        <taxon>Viridiplantae</taxon>
        <taxon>Streptophyta</taxon>
        <taxon>Embryophyta</taxon>
        <taxon>Tracheophyta</taxon>
        <taxon>Spermatophyta</taxon>
        <taxon>Magnoliopsida</taxon>
        <taxon>eudicotyledons</taxon>
        <taxon>Gunneridae</taxon>
        <taxon>Pentapetalae</taxon>
        <taxon>asterids</taxon>
        <taxon>campanulids</taxon>
        <taxon>Apiales</taxon>
        <taxon>Apiaceae</taxon>
        <taxon>Apioideae</taxon>
        <taxon>Scandiceae</taxon>
        <taxon>Daucinae</taxon>
        <taxon>Daucus</taxon>
        <taxon>Daucus sect. Daucus</taxon>
    </lineage>
</organism>
<dbReference type="PANTHER" id="PTHR37258:SF1">
    <property type="entry name" value="FANTOM PROTEIN"/>
    <property type="match status" value="1"/>
</dbReference>
<evidence type="ECO:0000256" key="1">
    <source>
        <dbReference type="SAM" id="MobiDB-lite"/>
    </source>
</evidence>
<keyword evidence="3" id="KW-1185">Reference proteome</keyword>
<reference evidence="2" key="1">
    <citation type="journal article" date="2016" name="Nat. Genet.">
        <title>A high-quality carrot genome assembly provides new insights into carotenoid accumulation and asterid genome evolution.</title>
        <authorList>
            <person name="Iorizzo M."/>
            <person name="Ellison S."/>
            <person name="Senalik D."/>
            <person name="Zeng P."/>
            <person name="Satapoomin P."/>
            <person name="Huang J."/>
            <person name="Bowman M."/>
            <person name="Iovene M."/>
            <person name="Sanseverino W."/>
            <person name="Cavagnaro P."/>
            <person name="Yildiz M."/>
            <person name="Macko-Podgorni A."/>
            <person name="Moranska E."/>
            <person name="Grzebelus E."/>
            <person name="Grzebelus D."/>
            <person name="Ashrafi H."/>
            <person name="Zheng Z."/>
            <person name="Cheng S."/>
            <person name="Spooner D."/>
            <person name="Van Deynze A."/>
            <person name="Simon P."/>
        </authorList>
    </citation>
    <scope>NUCLEOTIDE SEQUENCE</scope>
    <source>
        <tissue evidence="2">Leaf</tissue>
    </source>
</reference>
<feature type="region of interest" description="Disordered" evidence="1">
    <location>
        <begin position="193"/>
        <end position="221"/>
    </location>
</feature>
<accession>A0AAF0XGY7</accession>
<sequence>MPYSGSNWLTRLRSSKGFPADQHLNLEQFLTLHNPNQIPDPIPNDPNRNLNPIPPPNPGPNRTRSSAPVNGALDSSITMSDILSELFVMGNPQNVPKKKGVRKQPNPRNCAVSIPPIATPSVSCTNLAFEDEEDDTRRRDLSAFSRTEVTVIDTSVKNWKFEKLLFRRKNVWKVRDKKCKSVINVDRKKRKGSSFDDFRSEKKSKLGDGKRVENEGLQHNERVEEVCKRGEDNHVQNLKTSKPNNVNSSVILLKSIPVSKKIGKS</sequence>
<reference evidence="2" key="2">
    <citation type="submission" date="2022-03" db="EMBL/GenBank/DDBJ databases">
        <title>Draft title - Genomic analysis of global carrot germplasm unveils the trajectory of domestication and the origin of high carotenoid orange carrot.</title>
        <authorList>
            <person name="Iorizzo M."/>
            <person name="Ellison S."/>
            <person name="Senalik D."/>
            <person name="Macko-Podgorni A."/>
            <person name="Grzebelus D."/>
            <person name="Bostan H."/>
            <person name="Rolling W."/>
            <person name="Curaba J."/>
            <person name="Simon P."/>
        </authorList>
    </citation>
    <scope>NUCLEOTIDE SEQUENCE</scope>
    <source>
        <tissue evidence="2">Leaf</tissue>
    </source>
</reference>